<evidence type="ECO:0000256" key="1">
    <source>
        <dbReference type="SAM" id="MobiDB-lite"/>
    </source>
</evidence>
<reference evidence="3 4" key="1">
    <citation type="submission" date="2018-03" db="EMBL/GenBank/DDBJ databases">
        <title>Genomic Encyclopedia of Archaeal and Bacterial Type Strains, Phase II (KMG-II): from individual species to whole genera.</title>
        <authorList>
            <person name="Goeker M."/>
        </authorList>
    </citation>
    <scope>NUCLEOTIDE SEQUENCE [LARGE SCALE GENOMIC DNA]</scope>
    <source>
        <strain evidence="3 4">DSM 45348</strain>
    </source>
</reference>
<protein>
    <submittedName>
        <fullName evidence="3">Uncharacterized protein</fullName>
    </submittedName>
</protein>
<evidence type="ECO:0000313" key="4">
    <source>
        <dbReference type="Proteomes" id="UP000239209"/>
    </source>
</evidence>
<proteinExistence type="predicted"/>
<dbReference type="EMBL" id="PVZG01000007">
    <property type="protein sequence ID" value="PRY28990.1"/>
    <property type="molecule type" value="Genomic_DNA"/>
</dbReference>
<feature type="compositionally biased region" description="Pro residues" evidence="1">
    <location>
        <begin position="11"/>
        <end position="31"/>
    </location>
</feature>
<sequence length="129" mass="13674">MTEQHGGWPAATPPPGWLPPPPMPQSPPSLPLRPIYREPHPIRTASVLSGLGAAAIWFALFGALGRDLFGYAWWTVAAAVSAWLVAAYLTLFGDRGAALGVALVSGVGLSVAATFVGARWITTDDWPLW</sequence>
<organism evidence="3 4">
    <name type="scientific">Pseudosporangium ferrugineum</name>
    <dbReference type="NCBI Taxonomy" id="439699"/>
    <lineage>
        <taxon>Bacteria</taxon>
        <taxon>Bacillati</taxon>
        <taxon>Actinomycetota</taxon>
        <taxon>Actinomycetes</taxon>
        <taxon>Micromonosporales</taxon>
        <taxon>Micromonosporaceae</taxon>
        <taxon>Pseudosporangium</taxon>
    </lineage>
</organism>
<accession>A0A2T0S6F3</accession>
<feature type="transmembrane region" description="Helical" evidence="2">
    <location>
        <begin position="98"/>
        <end position="121"/>
    </location>
</feature>
<keyword evidence="4" id="KW-1185">Reference proteome</keyword>
<evidence type="ECO:0000313" key="3">
    <source>
        <dbReference type="EMBL" id="PRY28990.1"/>
    </source>
</evidence>
<keyword evidence="2" id="KW-1133">Transmembrane helix</keyword>
<keyword evidence="2" id="KW-0472">Membrane</keyword>
<feature type="transmembrane region" description="Helical" evidence="2">
    <location>
        <begin position="71"/>
        <end position="91"/>
    </location>
</feature>
<dbReference type="RefSeq" id="WP_425440175.1">
    <property type="nucleotide sequence ID" value="NZ_PVZG01000007.1"/>
</dbReference>
<evidence type="ECO:0000256" key="2">
    <source>
        <dbReference type="SAM" id="Phobius"/>
    </source>
</evidence>
<feature type="region of interest" description="Disordered" evidence="1">
    <location>
        <begin position="1"/>
        <end position="35"/>
    </location>
</feature>
<dbReference type="AlphaFoldDB" id="A0A2T0S6F3"/>
<comment type="caution">
    <text evidence="3">The sequence shown here is derived from an EMBL/GenBank/DDBJ whole genome shotgun (WGS) entry which is preliminary data.</text>
</comment>
<dbReference type="Proteomes" id="UP000239209">
    <property type="component" value="Unassembled WGS sequence"/>
</dbReference>
<gene>
    <name evidence="3" type="ORF">CLV70_107299</name>
</gene>
<name>A0A2T0S6F3_9ACTN</name>
<keyword evidence="2" id="KW-0812">Transmembrane</keyword>
<feature type="transmembrane region" description="Helical" evidence="2">
    <location>
        <begin position="45"/>
        <end position="65"/>
    </location>
</feature>